<evidence type="ECO:0000313" key="2">
    <source>
        <dbReference type="Proteomes" id="UP000192333"/>
    </source>
</evidence>
<dbReference type="OrthoDB" id="839643at2"/>
<organism evidence="1 2">
    <name type="scientific">Aquiflexum balticum DSM 16537</name>
    <dbReference type="NCBI Taxonomy" id="758820"/>
    <lineage>
        <taxon>Bacteria</taxon>
        <taxon>Pseudomonadati</taxon>
        <taxon>Bacteroidota</taxon>
        <taxon>Cytophagia</taxon>
        <taxon>Cytophagales</taxon>
        <taxon>Cyclobacteriaceae</taxon>
        <taxon>Aquiflexum</taxon>
    </lineage>
</organism>
<gene>
    <name evidence="1" type="ORF">SAMN00777080_1971</name>
</gene>
<dbReference type="Proteomes" id="UP000192333">
    <property type="component" value="Chromosome I"/>
</dbReference>
<evidence type="ECO:0000313" key="1">
    <source>
        <dbReference type="EMBL" id="SMD43379.1"/>
    </source>
</evidence>
<reference evidence="2" key="1">
    <citation type="submission" date="2017-04" db="EMBL/GenBank/DDBJ databases">
        <authorList>
            <person name="Varghese N."/>
            <person name="Submissions S."/>
        </authorList>
    </citation>
    <scope>NUCLEOTIDE SEQUENCE [LARGE SCALE GENOMIC DNA]</scope>
    <source>
        <strain evidence="2">DSM 16537</strain>
    </source>
</reference>
<dbReference type="EMBL" id="LT838813">
    <property type="protein sequence ID" value="SMD43379.1"/>
    <property type="molecule type" value="Genomic_DNA"/>
</dbReference>
<sequence>MKSGITNLGYVLGIFSSIMMLGCHDELKGEFPHQSEQEVMRIEGGTLKFASILDYESFFDDPEVFDIPDFQSLAKIFSKRQTINTVYGRLSDVGKEFLEDFEDATILQLLDKDGMIVIGEYLIYLDFELRVAAVTKDHSLRQHLIDRNQENPAIRIFDFEEDLLRELEPEPMISIEDKTGEESSYSQRIQSCPGSFPPGSGYVTPLVPVLRADCGNPDRKCDYTTSPPYQEGDFQYRAIATHVYQAAAIYFRLKSELVHQKRNTAGTNIWGSEGDPNMTITYWGNFKPNNKPVVSLSSCYASCQGCSPPPTNTEKIQKIHWEASRRLTQINLYGIYEGHLGGSHAQSGQPYYFQLQPVIR</sequence>
<accession>A0A1W2H3D6</accession>
<dbReference type="RefSeq" id="WP_084120150.1">
    <property type="nucleotide sequence ID" value="NZ_LT838813.1"/>
</dbReference>
<dbReference type="AlphaFoldDB" id="A0A1W2H3D6"/>
<keyword evidence="2" id="KW-1185">Reference proteome</keyword>
<dbReference type="PROSITE" id="PS51257">
    <property type="entry name" value="PROKAR_LIPOPROTEIN"/>
    <property type="match status" value="1"/>
</dbReference>
<protein>
    <submittedName>
        <fullName evidence="1">Uncharacterized protein</fullName>
    </submittedName>
</protein>
<name>A0A1W2H3D6_9BACT</name>
<proteinExistence type="predicted"/>